<organism evidence="2 3">
    <name type="scientific">Lelliottia nimipressuralis</name>
    <dbReference type="NCBI Taxonomy" id="69220"/>
    <lineage>
        <taxon>Bacteria</taxon>
        <taxon>Pseudomonadati</taxon>
        <taxon>Pseudomonadota</taxon>
        <taxon>Gammaproteobacteria</taxon>
        <taxon>Enterobacterales</taxon>
        <taxon>Enterobacteriaceae</taxon>
        <taxon>Lelliottia</taxon>
    </lineage>
</organism>
<dbReference type="Proteomes" id="UP000628560">
    <property type="component" value="Unassembled WGS sequence"/>
</dbReference>
<comment type="caution">
    <text evidence="2">The sequence shown here is derived from an EMBL/GenBank/DDBJ whole genome shotgun (WGS) entry which is preliminary data.</text>
</comment>
<gene>
    <name evidence="2" type="ORF">ISP11_22670</name>
</gene>
<accession>A0ABD4KGE5</accession>
<sequence>MARTGEDGGDSEPLWPQRPGYSEVTAHTVTAPCRPEGSPSRRCPKGGGG</sequence>
<evidence type="ECO:0000256" key="1">
    <source>
        <dbReference type="SAM" id="MobiDB-lite"/>
    </source>
</evidence>
<feature type="region of interest" description="Disordered" evidence="1">
    <location>
        <begin position="1"/>
        <end position="49"/>
    </location>
</feature>
<dbReference type="AlphaFoldDB" id="A0ABD4KGE5"/>
<reference evidence="2 3" key="1">
    <citation type="submission" date="2020-11" db="EMBL/GenBank/DDBJ databases">
        <title>Identification of Lelliottia nimipressuralis from Wound Infection by Whole Genome-Based Bacterial Identification.</title>
        <authorList>
            <person name="Navarathna D.H."/>
            <person name="Choi H."/>
            <person name="Jinadatha C."/>
            <person name="Chatterjee P."/>
            <person name="Hwang M."/>
        </authorList>
    </citation>
    <scope>NUCLEOTIDE SEQUENCE [LARGE SCALE GENOMIC DNA]</scope>
    <source>
        <strain evidence="2 3">DN2020</strain>
    </source>
</reference>
<dbReference type="EMBL" id="JADIXP010000024">
    <property type="protein sequence ID" value="MBF4180665.1"/>
    <property type="molecule type" value="Genomic_DNA"/>
</dbReference>
<name>A0ABD4KGE5_9ENTR</name>
<dbReference type="RefSeq" id="WP_194514463.1">
    <property type="nucleotide sequence ID" value="NZ_JADIXP010000024.1"/>
</dbReference>
<protein>
    <submittedName>
        <fullName evidence="2">Uncharacterized protein</fullName>
    </submittedName>
</protein>
<evidence type="ECO:0000313" key="3">
    <source>
        <dbReference type="Proteomes" id="UP000628560"/>
    </source>
</evidence>
<evidence type="ECO:0000313" key="2">
    <source>
        <dbReference type="EMBL" id="MBF4180665.1"/>
    </source>
</evidence>
<proteinExistence type="predicted"/>